<feature type="transmembrane region" description="Helical" evidence="1">
    <location>
        <begin position="7"/>
        <end position="29"/>
    </location>
</feature>
<keyword evidence="1" id="KW-0812">Transmembrane</keyword>
<feature type="transmembrane region" description="Helical" evidence="1">
    <location>
        <begin position="41"/>
        <end position="61"/>
    </location>
</feature>
<organism evidence="2">
    <name type="scientific">anaerobic digester metagenome</name>
    <dbReference type="NCBI Taxonomy" id="1263854"/>
    <lineage>
        <taxon>unclassified sequences</taxon>
        <taxon>metagenomes</taxon>
        <taxon>ecological metagenomes</taxon>
    </lineage>
</organism>
<gene>
    <name evidence="2" type="ORF">SCFA_890041</name>
</gene>
<evidence type="ECO:0000313" key="2">
    <source>
        <dbReference type="EMBL" id="VFU18710.1"/>
    </source>
</evidence>
<sequence length="72" mass="8050">MGLFGFDFTFLLISAIVSLVAAIGIVFMIDYVQPGLMSSRAGTSVFIYIGVFSANLIIEAFRRRLERGRTRR</sequence>
<keyword evidence="1" id="KW-0472">Membrane</keyword>
<protein>
    <submittedName>
        <fullName evidence="2">Uncharacterized protein</fullName>
    </submittedName>
</protein>
<evidence type="ECO:0000256" key="1">
    <source>
        <dbReference type="SAM" id="Phobius"/>
    </source>
</evidence>
<keyword evidence="1" id="KW-1133">Transmembrane helix</keyword>
<reference evidence="2" key="1">
    <citation type="submission" date="2019-03" db="EMBL/GenBank/DDBJ databases">
        <authorList>
            <person name="Hao L."/>
        </authorList>
    </citation>
    <scope>NUCLEOTIDE SEQUENCE</scope>
</reference>
<name>A0A485M7E3_9ZZZZ</name>
<dbReference type="AlphaFoldDB" id="A0A485M7E3"/>
<accession>A0A485M7E3</accession>
<proteinExistence type="predicted"/>
<dbReference type="EMBL" id="CAADRM010000157">
    <property type="protein sequence ID" value="VFU18710.1"/>
    <property type="molecule type" value="Genomic_DNA"/>
</dbReference>